<evidence type="ECO:0000256" key="1">
    <source>
        <dbReference type="ARBA" id="ARBA00023015"/>
    </source>
</evidence>
<dbReference type="RefSeq" id="WP_240631228.1">
    <property type="nucleotide sequence ID" value="NZ_BJXM01000003.1"/>
</dbReference>
<dbReference type="GO" id="GO:0043565">
    <property type="term" value="F:sequence-specific DNA binding"/>
    <property type="evidence" value="ECO:0007669"/>
    <property type="project" value="InterPro"/>
</dbReference>
<evidence type="ECO:0000313" key="4">
    <source>
        <dbReference type="EMBL" id="RIH93508.1"/>
    </source>
</evidence>
<dbReference type="PROSITE" id="PS01124">
    <property type="entry name" value="HTH_ARAC_FAMILY_2"/>
    <property type="match status" value="1"/>
</dbReference>
<dbReference type="AlphaFoldDB" id="A0A399FBC0"/>
<dbReference type="GO" id="GO:0003700">
    <property type="term" value="F:DNA-binding transcription factor activity"/>
    <property type="evidence" value="ECO:0007669"/>
    <property type="project" value="InterPro"/>
</dbReference>
<dbReference type="Pfam" id="PF00165">
    <property type="entry name" value="HTH_AraC"/>
    <property type="match status" value="1"/>
</dbReference>
<comment type="caution">
    <text evidence="4">The sequence shown here is derived from an EMBL/GenBank/DDBJ whole genome shotgun (WGS) entry which is preliminary data.</text>
</comment>
<gene>
    <name evidence="4" type="ORF">Mgrana_00562</name>
</gene>
<dbReference type="SUPFAM" id="SSF46689">
    <property type="entry name" value="Homeodomain-like"/>
    <property type="match status" value="1"/>
</dbReference>
<evidence type="ECO:0000313" key="5">
    <source>
        <dbReference type="Proteomes" id="UP000266178"/>
    </source>
</evidence>
<dbReference type="Gene3D" id="1.10.10.60">
    <property type="entry name" value="Homeodomain-like"/>
    <property type="match status" value="1"/>
</dbReference>
<organism evidence="4 5">
    <name type="scientific">Meiothermus granaticius NBRC 107808</name>
    <dbReference type="NCBI Taxonomy" id="1227551"/>
    <lineage>
        <taxon>Bacteria</taxon>
        <taxon>Thermotogati</taxon>
        <taxon>Deinococcota</taxon>
        <taxon>Deinococci</taxon>
        <taxon>Thermales</taxon>
        <taxon>Thermaceae</taxon>
        <taxon>Meiothermus</taxon>
    </lineage>
</organism>
<dbReference type="InterPro" id="IPR009057">
    <property type="entry name" value="Homeodomain-like_sf"/>
</dbReference>
<proteinExistence type="predicted"/>
<dbReference type="Proteomes" id="UP000266178">
    <property type="component" value="Unassembled WGS sequence"/>
</dbReference>
<keyword evidence="2" id="KW-0804">Transcription</keyword>
<dbReference type="InterPro" id="IPR018060">
    <property type="entry name" value="HTH_AraC"/>
</dbReference>
<name>A0A399FBC0_9DEIN</name>
<dbReference type="EMBL" id="QWLB01000005">
    <property type="protein sequence ID" value="RIH93508.1"/>
    <property type="molecule type" value="Genomic_DNA"/>
</dbReference>
<keyword evidence="5" id="KW-1185">Reference proteome</keyword>
<accession>A0A399FBC0</accession>
<feature type="domain" description="HTH araC/xylS-type" evidence="3">
    <location>
        <begin position="1"/>
        <end position="38"/>
    </location>
</feature>
<keyword evidence="1" id="KW-0805">Transcription regulation</keyword>
<sequence length="49" mass="5212">MGVSLTEAAHTAGFADSAHLSRVYRATFGLKPSPVFGNSRLVQVKLHSV</sequence>
<evidence type="ECO:0000259" key="3">
    <source>
        <dbReference type="PROSITE" id="PS01124"/>
    </source>
</evidence>
<evidence type="ECO:0000256" key="2">
    <source>
        <dbReference type="ARBA" id="ARBA00023163"/>
    </source>
</evidence>
<protein>
    <submittedName>
        <fullName evidence="4">Bacterial regulatory helix-turn-helix protein, AraC family</fullName>
    </submittedName>
</protein>
<reference evidence="4 5" key="1">
    <citation type="submission" date="2018-08" db="EMBL/GenBank/DDBJ databases">
        <title>Meiothermus granaticius genome AF-68 sequencing project.</title>
        <authorList>
            <person name="Da Costa M.S."/>
            <person name="Albuquerque L."/>
            <person name="Raposo P."/>
            <person name="Froufe H.J.C."/>
            <person name="Barroso C.S."/>
            <person name="Egas C."/>
        </authorList>
    </citation>
    <scope>NUCLEOTIDE SEQUENCE [LARGE SCALE GENOMIC DNA]</scope>
    <source>
        <strain evidence="4 5">AF-68</strain>
    </source>
</reference>